<protein>
    <submittedName>
        <fullName evidence="2">Uncharacterized protein</fullName>
    </submittedName>
</protein>
<sequence>MNPSFPFCFLSFLIISFIFLIKIISTTTKSFNFIFIFLSFLHPHNLIFALINEGKMTFFALRPKIQLKLKTLTLFLSTIWPTPIQS</sequence>
<organism evidence="2 3">
    <name type="scientific">Vigna angularis var. angularis</name>
    <dbReference type="NCBI Taxonomy" id="157739"/>
    <lineage>
        <taxon>Eukaryota</taxon>
        <taxon>Viridiplantae</taxon>
        <taxon>Streptophyta</taxon>
        <taxon>Embryophyta</taxon>
        <taxon>Tracheophyta</taxon>
        <taxon>Spermatophyta</taxon>
        <taxon>Magnoliopsida</taxon>
        <taxon>eudicotyledons</taxon>
        <taxon>Gunneridae</taxon>
        <taxon>Pentapetalae</taxon>
        <taxon>rosids</taxon>
        <taxon>fabids</taxon>
        <taxon>Fabales</taxon>
        <taxon>Fabaceae</taxon>
        <taxon>Papilionoideae</taxon>
        <taxon>50 kb inversion clade</taxon>
        <taxon>NPAAA clade</taxon>
        <taxon>indigoferoid/millettioid clade</taxon>
        <taxon>Phaseoleae</taxon>
        <taxon>Vigna</taxon>
    </lineage>
</organism>
<keyword evidence="1" id="KW-0472">Membrane</keyword>
<keyword evidence="1" id="KW-1133">Transmembrane helix</keyword>
<keyword evidence="1" id="KW-0812">Transmembrane</keyword>
<proteinExistence type="predicted"/>
<name>A0A0S3S6I4_PHAAN</name>
<dbReference type="AlphaFoldDB" id="A0A0S3S6I4"/>
<feature type="transmembrane region" description="Helical" evidence="1">
    <location>
        <begin position="7"/>
        <end position="25"/>
    </location>
</feature>
<dbReference type="EMBL" id="AP015038">
    <property type="protein sequence ID" value="BAT88476.1"/>
    <property type="molecule type" value="Genomic_DNA"/>
</dbReference>
<evidence type="ECO:0000313" key="3">
    <source>
        <dbReference type="Proteomes" id="UP000291084"/>
    </source>
</evidence>
<evidence type="ECO:0000313" key="2">
    <source>
        <dbReference type="EMBL" id="BAT88476.1"/>
    </source>
</evidence>
<dbReference type="Proteomes" id="UP000291084">
    <property type="component" value="Chromosome 5"/>
</dbReference>
<evidence type="ECO:0000256" key="1">
    <source>
        <dbReference type="SAM" id="Phobius"/>
    </source>
</evidence>
<feature type="transmembrane region" description="Helical" evidence="1">
    <location>
        <begin position="31"/>
        <end position="51"/>
    </location>
</feature>
<accession>A0A0S3S6I4</accession>
<reference evidence="2 3" key="1">
    <citation type="journal article" date="2015" name="Sci. Rep.">
        <title>The power of single molecule real-time sequencing technology in the de novo assembly of a eukaryotic genome.</title>
        <authorList>
            <person name="Sakai H."/>
            <person name="Naito K."/>
            <person name="Ogiso-Tanaka E."/>
            <person name="Takahashi Y."/>
            <person name="Iseki K."/>
            <person name="Muto C."/>
            <person name="Satou K."/>
            <person name="Teruya K."/>
            <person name="Shiroma A."/>
            <person name="Shimoji M."/>
            <person name="Hirano T."/>
            <person name="Itoh T."/>
            <person name="Kaga A."/>
            <person name="Tomooka N."/>
        </authorList>
    </citation>
    <scope>NUCLEOTIDE SEQUENCE [LARGE SCALE GENOMIC DNA]</scope>
    <source>
        <strain evidence="3">cv. Shumari</strain>
    </source>
</reference>
<gene>
    <name evidence="2" type="primary">Vigan.05G198300</name>
    <name evidence="2" type="ORF">VIGAN_05198300</name>
</gene>
<keyword evidence="3" id="KW-1185">Reference proteome</keyword>